<sequence>MCNLRFLRIHRTRFDTNVVKVNVPKDMDFPARLRSLHWDFYPRKFLPRICPEHLVDMDLGWNQLEKLWEGTQPLANLKKMNLLASMNLKEVPDLSMAKNLEKLVLRGCSSLVEIPPSIGNLHKLE</sequence>
<accession>A0A816JMZ3</accession>
<dbReference type="SUPFAM" id="SSF52058">
    <property type="entry name" value="L domain-like"/>
    <property type="match status" value="1"/>
</dbReference>
<dbReference type="PANTHER" id="PTHR11017">
    <property type="entry name" value="LEUCINE-RICH REPEAT-CONTAINING PROTEIN"/>
    <property type="match status" value="1"/>
</dbReference>
<evidence type="ECO:0000313" key="1">
    <source>
        <dbReference type="EMBL" id="CAF1841483.1"/>
    </source>
</evidence>
<dbReference type="Pfam" id="PF00560">
    <property type="entry name" value="LRR_1"/>
    <property type="match status" value="1"/>
</dbReference>
<dbReference type="SMR" id="A0A816JMZ3"/>
<dbReference type="Gene3D" id="3.80.10.10">
    <property type="entry name" value="Ribonuclease Inhibitor"/>
    <property type="match status" value="1"/>
</dbReference>
<dbReference type="GO" id="GO:0006952">
    <property type="term" value="P:defense response"/>
    <property type="evidence" value="ECO:0007669"/>
    <property type="project" value="InterPro"/>
</dbReference>
<dbReference type="InterPro" id="IPR032675">
    <property type="entry name" value="LRR_dom_sf"/>
</dbReference>
<dbReference type="PANTHER" id="PTHR11017:SF225">
    <property type="entry name" value="ADP-RIBOSYL CYCLASE_CYCLIC ADP-RIBOSE HYDROLASE-RELATED"/>
    <property type="match status" value="1"/>
</dbReference>
<protein>
    <submittedName>
        <fullName evidence="1">(rape) hypothetical protein</fullName>
    </submittedName>
</protein>
<dbReference type="InterPro" id="IPR001611">
    <property type="entry name" value="Leu-rich_rpt"/>
</dbReference>
<dbReference type="AlphaFoldDB" id="A0A816JMZ3"/>
<dbReference type="InterPro" id="IPR044974">
    <property type="entry name" value="Disease_R_plants"/>
</dbReference>
<dbReference type="EMBL" id="HG994368">
    <property type="protein sequence ID" value="CAF1841483.1"/>
    <property type="molecule type" value="Genomic_DNA"/>
</dbReference>
<proteinExistence type="predicted"/>
<name>A0A816JMZ3_BRANA</name>
<gene>
    <name evidence="1" type="ORF">DARMORV10_C04P29660.1</name>
</gene>
<reference evidence="1" key="1">
    <citation type="submission" date="2021-01" db="EMBL/GenBank/DDBJ databases">
        <authorList>
            <consortium name="Genoscope - CEA"/>
            <person name="William W."/>
        </authorList>
    </citation>
    <scope>NUCLEOTIDE SEQUENCE</scope>
</reference>
<dbReference type="Proteomes" id="UP001295469">
    <property type="component" value="Chromosome C04"/>
</dbReference>
<organism evidence="1">
    <name type="scientific">Brassica napus</name>
    <name type="common">Rape</name>
    <dbReference type="NCBI Taxonomy" id="3708"/>
    <lineage>
        <taxon>Eukaryota</taxon>
        <taxon>Viridiplantae</taxon>
        <taxon>Streptophyta</taxon>
        <taxon>Embryophyta</taxon>
        <taxon>Tracheophyta</taxon>
        <taxon>Spermatophyta</taxon>
        <taxon>Magnoliopsida</taxon>
        <taxon>eudicotyledons</taxon>
        <taxon>Gunneridae</taxon>
        <taxon>Pentapetalae</taxon>
        <taxon>rosids</taxon>
        <taxon>malvids</taxon>
        <taxon>Brassicales</taxon>
        <taxon>Brassicaceae</taxon>
        <taxon>Brassiceae</taxon>
        <taxon>Brassica</taxon>
    </lineage>
</organism>